<dbReference type="InterPro" id="IPR036388">
    <property type="entry name" value="WH-like_DNA-bd_sf"/>
</dbReference>
<comment type="similarity">
    <text evidence="1">Belongs to the LysR transcriptional regulatory family.</text>
</comment>
<dbReference type="PROSITE" id="PS50931">
    <property type="entry name" value="HTH_LYSR"/>
    <property type="match status" value="1"/>
</dbReference>
<reference evidence="6 7" key="1">
    <citation type="submission" date="2022-06" db="EMBL/GenBank/DDBJ databases">
        <title>Genomic Encyclopedia of Archaeal and Bacterial Type Strains, Phase II (KMG-II): from individual species to whole genera.</title>
        <authorList>
            <person name="Goeker M."/>
        </authorList>
    </citation>
    <scope>NUCLEOTIDE SEQUENCE [LARGE SCALE GENOMIC DNA]</scope>
    <source>
        <strain evidence="6 7">DSM 44255</strain>
    </source>
</reference>
<keyword evidence="7" id="KW-1185">Reference proteome</keyword>
<dbReference type="Gene3D" id="1.10.10.10">
    <property type="entry name" value="Winged helix-like DNA-binding domain superfamily/Winged helix DNA-binding domain"/>
    <property type="match status" value="1"/>
</dbReference>
<protein>
    <submittedName>
        <fullName evidence="6">DNA-binding transcriptional regulator, LysR family</fullName>
    </submittedName>
</protein>
<feature type="domain" description="HTH lysR-type" evidence="5">
    <location>
        <begin position="6"/>
        <end position="63"/>
    </location>
</feature>
<gene>
    <name evidence="6" type="ORF">LV75_005053</name>
</gene>
<dbReference type="Gene3D" id="3.40.190.10">
    <property type="entry name" value="Periplasmic binding protein-like II"/>
    <property type="match status" value="2"/>
</dbReference>
<evidence type="ECO:0000256" key="4">
    <source>
        <dbReference type="ARBA" id="ARBA00023163"/>
    </source>
</evidence>
<proteinExistence type="inferred from homology"/>
<accession>A0ABT1IIN9</accession>
<organism evidence="6 7">
    <name type="scientific">Actinokineospora diospyrosa</name>
    <dbReference type="NCBI Taxonomy" id="103728"/>
    <lineage>
        <taxon>Bacteria</taxon>
        <taxon>Bacillati</taxon>
        <taxon>Actinomycetota</taxon>
        <taxon>Actinomycetes</taxon>
        <taxon>Pseudonocardiales</taxon>
        <taxon>Pseudonocardiaceae</taxon>
        <taxon>Actinokineospora</taxon>
    </lineage>
</organism>
<dbReference type="PANTHER" id="PTHR30346:SF30">
    <property type="entry name" value="SMALL NEUTRAL PROTEASE REGULATORY PROTEIN"/>
    <property type="match status" value="1"/>
</dbReference>
<dbReference type="InterPro" id="IPR005119">
    <property type="entry name" value="LysR_subst-bd"/>
</dbReference>
<dbReference type="PANTHER" id="PTHR30346">
    <property type="entry name" value="TRANSCRIPTIONAL DUAL REGULATOR HCAR-RELATED"/>
    <property type="match status" value="1"/>
</dbReference>
<evidence type="ECO:0000256" key="1">
    <source>
        <dbReference type="ARBA" id="ARBA00009437"/>
    </source>
</evidence>
<comment type="caution">
    <text evidence="6">The sequence shown here is derived from an EMBL/GenBank/DDBJ whole genome shotgun (WGS) entry which is preliminary data.</text>
</comment>
<evidence type="ECO:0000256" key="2">
    <source>
        <dbReference type="ARBA" id="ARBA00023015"/>
    </source>
</evidence>
<evidence type="ECO:0000259" key="5">
    <source>
        <dbReference type="PROSITE" id="PS50931"/>
    </source>
</evidence>
<dbReference type="SUPFAM" id="SSF46785">
    <property type="entry name" value="Winged helix' DNA-binding domain"/>
    <property type="match status" value="1"/>
</dbReference>
<dbReference type="Pfam" id="PF00126">
    <property type="entry name" value="HTH_1"/>
    <property type="match status" value="1"/>
</dbReference>
<evidence type="ECO:0000313" key="6">
    <source>
        <dbReference type="EMBL" id="MCP2272527.1"/>
    </source>
</evidence>
<dbReference type="EMBL" id="JAMTCO010000013">
    <property type="protein sequence ID" value="MCP2272527.1"/>
    <property type="molecule type" value="Genomic_DNA"/>
</dbReference>
<dbReference type="Proteomes" id="UP001205185">
    <property type="component" value="Unassembled WGS sequence"/>
</dbReference>
<evidence type="ECO:0000313" key="7">
    <source>
        <dbReference type="Proteomes" id="UP001205185"/>
    </source>
</evidence>
<dbReference type="GO" id="GO:0003677">
    <property type="term" value="F:DNA binding"/>
    <property type="evidence" value="ECO:0007669"/>
    <property type="project" value="UniProtKB-KW"/>
</dbReference>
<keyword evidence="2" id="KW-0805">Transcription regulation</keyword>
<dbReference type="InterPro" id="IPR036390">
    <property type="entry name" value="WH_DNA-bd_sf"/>
</dbReference>
<dbReference type="InterPro" id="IPR000847">
    <property type="entry name" value="LysR_HTH_N"/>
</dbReference>
<keyword evidence="4" id="KW-0804">Transcription</keyword>
<evidence type="ECO:0000256" key="3">
    <source>
        <dbReference type="ARBA" id="ARBA00023125"/>
    </source>
</evidence>
<keyword evidence="3 6" id="KW-0238">DNA-binding</keyword>
<dbReference type="Pfam" id="PF03466">
    <property type="entry name" value="LysR_substrate"/>
    <property type="match status" value="1"/>
</dbReference>
<name>A0ABT1IIN9_9PSEU</name>
<sequence length="319" mass="34595">MTRVDLEVRHLRVLLAVADEGSITRAAAVLGLSQPSLTAQLQRIERTVGEPVFVRGRTGVRITQFGRGLLSRARAVLREMDHLLVTSLPADRRELAIGDAGLLLAAVVPRLERDLAAAGTAMSIRVHLDPAAAALVAMLRSGRLDTAIISDVIGFELPKTAAVHRVTVVPVEPVFIALAAHHRLAARPAVDLADLADEAWIINPHDNPGWMASVRAACAHRGYQPRIAYESSHMAGARAFVATGTCVAIADPLSTEDPGVVFRPLIGDPIRGRIDLAWVDQCPVPADLLRRVVAEEYRALVERNAGYRRWWAEHGQILV</sequence>
<dbReference type="SUPFAM" id="SSF53850">
    <property type="entry name" value="Periplasmic binding protein-like II"/>
    <property type="match status" value="1"/>
</dbReference>
<dbReference type="PRINTS" id="PR00039">
    <property type="entry name" value="HTHLYSR"/>
</dbReference>